<comment type="subcellular location">
    <subcellularLocation>
        <location evidence="1">Periplasm</location>
    </subcellularLocation>
</comment>
<keyword evidence="6" id="KW-0732">Signal</keyword>
<evidence type="ECO:0000313" key="9">
    <source>
        <dbReference type="EMBL" id="ANY84701.1"/>
    </source>
</evidence>
<organism evidence="9">
    <name type="scientific">Microvirga ossetica</name>
    <dbReference type="NCBI Taxonomy" id="1882682"/>
    <lineage>
        <taxon>Bacteria</taxon>
        <taxon>Pseudomonadati</taxon>
        <taxon>Pseudomonadota</taxon>
        <taxon>Alphaproteobacteria</taxon>
        <taxon>Hyphomicrobiales</taxon>
        <taxon>Methylobacteriaceae</taxon>
        <taxon>Microvirga</taxon>
    </lineage>
</organism>
<geneLocation type="plasmid" evidence="9">
    <name>unnamed2</name>
</geneLocation>
<comment type="function">
    <text evidence="8">Part of the ABC transporter complex UgpBAEC involved in sn-glycerol-3-phosphate (G3P) import. Binds G3P.</text>
</comment>
<protein>
    <recommendedName>
        <fullName evidence="4">sn-glycerol-3-phosphate-binding periplasmic protein UgpB</fullName>
    </recommendedName>
</protein>
<name>A0A1B2EXL5_9HYPH</name>
<dbReference type="InterPro" id="IPR006059">
    <property type="entry name" value="SBP"/>
</dbReference>
<comment type="similarity">
    <text evidence="2">Belongs to the bacterial solute-binding protein 1 family.</text>
</comment>
<keyword evidence="9" id="KW-0614">Plasmid</keyword>
<evidence type="ECO:0000256" key="3">
    <source>
        <dbReference type="ARBA" id="ARBA00011557"/>
    </source>
</evidence>
<dbReference type="InterPro" id="IPR006311">
    <property type="entry name" value="TAT_signal"/>
</dbReference>
<evidence type="ECO:0000256" key="7">
    <source>
        <dbReference type="ARBA" id="ARBA00022764"/>
    </source>
</evidence>
<dbReference type="SUPFAM" id="SSF53850">
    <property type="entry name" value="Periplasmic binding protein-like II"/>
    <property type="match status" value="1"/>
</dbReference>
<dbReference type="PANTHER" id="PTHR43649:SF31">
    <property type="entry name" value="SN-GLYCEROL-3-PHOSPHATE-BINDING PERIPLASMIC PROTEIN UGPB"/>
    <property type="match status" value="1"/>
</dbReference>
<evidence type="ECO:0000256" key="8">
    <source>
        <dbReference type="ARBA" id="ARBA00034473"/>
    </source>
</evidence>
<comment type="subunit">
    <text evidence="3">The complex is composed of two ATP-binding proteins (UgpC), two transmembrane proteins (UgpA and UgpE) and a solute-binding protein (UgpB).</text>
</comment>
<keyword evidence="5" id="KW-0813">Transport</keyword>
<dbReference type="PANTHER" id="PTHR43649">
    <property type="entry name" value="ARABINOSE-BINDING PROTEIN-RELATED"/>
    <property type="match status" value="1"/>
</dbReference>
<dbReference type="PROSITE" id="PS51318">
    <property type="entry name" value="TAT"/>
    <property type="match status" value="1"/>
</dbReference>
<evidence type="ECO:0000256" key="2">
    <source>
        <dbReference type="ARBA" id="ARBA00008520"/>
    </source>
</evidence>
<evidence type="ECO:0000256" key="6">
    <source>
        <dbReference type="ARBA" id="ARBA00022729"/>
    </source>
</evidence>
<evidence type="ECO:0000256" key="5">
    <source>
        <dbReference type="ARBA" id="ARBA00022448"/>
    </source>
</evidence>
<evidence type="ECO:0000256" key="1">
    <source>
        <dbReference type="ARBA" id="ARBA00004418"/>
    </source>
</evidence>
<proteinExistence type="inferred from homology"/>
<sequence>MTQTFDRRTILKAGLGASAGLMVTGRVNSSLAQSPVRLTMAVWGGKAEVDAYNQVIAKYQAANPNVTIRLDVIPFGQFYQQVDTRLAGRQAPDLFRVTYQQVGRYALGKAAIDLSQFIDSGYSAAFTPSVWSAVNYQGKPYALPHHTDTFALFYNADMLAQAGVTVPTSLDQAWTWDRFIQVAKVLKEKSIGSYPFAMSWQNSAVHRWMIYLYQHGGQLLNNDLTAPQINTPAGIETIAWTQSWFKEGLVPPSTSVKSAEPVQNLFANGTVAMMLNGNWQIPFVNQQMTKFKWGVTYLPRDVAMADDLGGTCVAISRDSKNPEVAADFLKFLVNEENMRDYISAAQFLPVRKSLVEGGVQYALRPDEMKVFVEQTKTIPQHLVSTVVLPTWGKFNPKLADELDLAFTSGQSPEQTAQNIEAHVKNILLSS</sequence>
<gene>
    <name evidence="9" type="ORF">BB934_41860</name>
</gene>
<dbReference type="EMBL" id="CP016619">
    <property type="protein sequence ID" value="ANY84701.1"/>
    <property type="molecule type" value="Genomic_DNA"/>
</dbReference>
<dbReference type="InterPro" id="IPR050490">
    <property type="entry name" value="Bact_solute-bd_prot1"/>
</dbReference>
<reference evidence="9" key="1">
    <citation type="submission" date="2016-07" db="EMBL/GenBank/DDBJ databases">
        <title>Microvirga ossetica sp. nov. a new species of rhizobia isolated from root nodules of the legume species Vicia alpestris Steven originated from North Ossetia region in the Caucasus.</title>
        <authorList>
            <person name="Safronova V.I."/>
            <person name="Kuznetsova I.G."/>
            <person name="Sazanova A.L."/>
            <person name="Belimov A."/>
            <person name="Andronov E."/>
            <person name="Osledkin Y.S."/>
            <person name="Onishchuk O.P."/>
            <person name="Kurchak O.N."/>
            <person name="Shaposhnikov A.I."/>
            <person name="Willems A."/>
            <person name="Tikhonovich I.A."/>
        </authorList>
    </citation>
    <scope>NUCLEOTIDE SEQUENCE [LARGE SCALE GENOMIC DNA]</scope>
    <source>
        <strain evidence="9">V5/3M</strain>
        <plasmid evidence="9">unnamed2</plasmid>
    </source>
</reference>
<accession>A0A1B2EXL5</accession>
<dbReference type="Pfam" id="PF01547">
    <property type="entry name" value="SBP_bac_1"/>
    <property type="match status" value="1"/>
</dbReference>
<evidence type="ECO:0000256" key="4">
    <source>
        <dbReference type="ARBA" id="ARBA00017470"/>
    </source>
</evidence>
<dbReference type="KEGG" id="moc:BB934_41860"/>
<dbReference type="CDD" id="cd13585">
    <property type="entry name" value="PBP2_TMBP_like"/>
    <property type="match status" value="1"/>
</dbReference>
<dbReference type="AlphaFoldDB" id="A0A1B2EXL5"/>
<dbReference type="GO" id="GO:0042597">
    <property type="term" value="C:periplasmic space"/>
    <property type="evidence" value="ECO:0007669"/>
    <property type="project" value="UniProtKB-SubCell"/>
</dbReference>
<dbReference type="Gene3D" id="3.40.190.10">
    <property type="entry name" value="Periplasmic binding protein-like II"/>
    <property type="match status" value="1"/>
</dbReference>
<keyword evidence="7" id="KW-0574">Periplasm</keyword>